<dbReference type="SMART" id="SM00342">
    <property type="entry name" value="HTH_ARAC"/>
    <property type="match status" value="1"/>
</dbReference>
<reference evidence="4 5" key="1">
    <citation type="submission" date="2018-02" db="EMBL/GenBank/DDBJ databases">
        <title>novel marine gammaproteobacteria from coastal saline agro ecosystem.</title>
        <authorList>
            <person name="Krishnan R."/>
            <person name="Ramesh Kumar N."/>
        </authorList>
    </citation>
    <scope>NUCLEOTIDE SEQUENCE [LARGE SCALE GENOMIC DNA]</scope>
    <source>
        <strain evidence="4 5">228</strain>
    </source>
</reference>
<keyword evidence="2" id="KW-0804">Transcription</keyword>
<organism evidence="4 5">
    <name type="scientific">Proteobacteria bacterium 228</name>
    <dbReference type="NCBI Taxonomy" id="2083153"/>
    <lineage>
        <taxon>Bacteria</taxon>
        <taxon>Pseudomonadati</taxon>
        <taxon>Pseudomonadota</taxon>
    </lineage>
</organism>
<accession>A0A2S5KIR8</accession>
<dbReference type="AlphaFoldDB" id="A0A2S5KIR8"/>
<dbReference type="InterPro" id="IPR009057">
    <property type="entry name" value="Homeodomain-like_sf"/>
</dbReference>
<evidence type="ECO:0000259" key="3">
    <source>
        <dbReference type="PROSITE" id="PS01124"/>
    </source>
</evidence>
<dbReference type="GO" id="GO:0003700">
    <property type="term" value="F:DNA-binding transcription factor activity"/>
    <property type="evidence" value="ECO:0007669"/>
    <property type="project" value="InterPro"/>
</dbReference>
<dbReference type="Gene3D" id="1.10.10.60">
    <property type="entry name" value="Homeodomain-like"/>
    <property type="match status" value="1"/>
</dbReference>
<sequence length="317" mass="35490">MTVKAHTEQDLNAMHADLAAAIGARTTGEEDSPTLIRSLSFFRREQPSEPCACMVEPSIVFVVQGAKQLLVGEQSFAYDTRCFLLNSLDLPASSQVITASEQSPCLGLVFRLDLRVMSEIIAQGSLQPPRDIPIEGSTTLGAMTPLILEPFCRLLALLDEPEAIPVLAPMIEREIHYRLLTSDLAARLWQMASVGSQSHRIARAIDWLRMNYAQPLSINQLAAHVQMSVSTLHHHFRLLTAMSPLQYQKWLRLSEARRLMLNERLDASNAAFRVGYESPSQFSREYGRLFGEPPKRDIEMLRRQAGRVQAATDPLPQ</sequence>
<evidence type="ECO:0000256" key="1">
    <source>
        <dbReference type="ARBA" id="ARBA00023015"/>
    </source>
</evidence>
<dbReference type="PANTHER" id="PTHR43436">
    <property type="entry name" value="ARAC-FAMILY TRANSCRIPTIONAL REGULATOR"/>
    <property type="match status" value="1"/>
</dbReference>
<dbReference type="Pfam" id="PF12833">
    <property type="entry name" value="HTH_18"/>
    <property type="match status" value="1"/>
</dbReference>
<evidence type="ECO:0000256" key="2">
    <source>
        <dbReference type="ARBA" id="ARBA00023163"/>
    </source>
</evidence>
<keyword evidence="1" id="KW-0805">Transcription regulation</keyword>
<protein>
    <submittedName>
        <fullName evidence="4">AraC family transcriptional regulator</fullName>
    </submittedName>
</protein>
<evidence type="ECO:0000313" key="5">
    <source>
        <dbReference type="Proteomes" id="UP000238196"/>
    </source>
</evidence>
<dbReference type="InterPro" id="IPR018060">
    <property type="entry name" value="HTH_AraC"/>
</dbReference>
<dbReference type="Pfam" id="PF06719">
    <property type="entry name" value="AraC_N"/>
    <property type="match status" value="1"/>
</dbReference>
<comment type="caution">
    <text evidence="4">The sequence shown here is derived from an EMBL/GenBank/DDBJ whole genome shotgun (WGS) entry which is preliminary data.</text>
</comment>
<dbReference type="InterPro" id="IPR009594">
    <property type="entry name" value="Tscrpt_reg_HTH_AraC_N"/>
</dbReference>
<gene>
    <name evidence="4" type="ORF">C4K68_24300</name>
</gene>
<feature type="domain" description="HTH araC/xylS-type" evidence="3">
    <location>
        <begin position="202"/>
        <end position="300"/>
    </location>
</feature>
<proteinExistence type="predicted"/>
<evidence type="ECO:0000313" key="4">
    <source>
        <dbReference type="EMBL" id="PPC74717.1"/>
    </source>
</evidence>
<dbReference type="PROSITE" id="PS01124">
    <property type="entry name" value="HTH_ARAC_FAMILY_2"/>
    <property type="match status" value="1"/>
</dbReference>
<dbReference type="GO" id="GO:0043565">
    <property type="term" value="F:sequence-specific DNA binding"/>
    <property type="evidence" value="ECO:0007669"/>
    <property type="project" value="InterPro"/>
</dbReference>
<dbReference type="EMBL" id="PRLP01000136">
    <property type="protein sequence ID" value="PPC74717.1"/>
    <property type="molecule type" value="Genomic_DNA"/>
</dbReference>
<dbReference type="OrthoDB" id="9802263at2"/>
<dbReference type="SUPFAM" id="SSF46689">
    <property type="entry name" value="Homeodomain-like"/>
    <property type="match status" value="2"/>
</dbReference>
<dbReference type="Proteomes" id="UP000238196">
    <property type="component" value="Unassembled WGS sequence"/>
</dbReference>
<dbReference type="PANTHER" id="PTHR43436:SF1">
    <property type="entry name" value="TRANSCRIPTIONAL REGULATORY PROTEIN"/>
    <property type="match status" value="1"/>
</dbReference>
<name>A0A2S5KIR8_9PROT</name>